<dbReference type="EMBL" id="VSRR010056088">
    <property type="protein sequence ID" value="MPC81147.1"/>
    <property type="molecule type" value="Genomic_DNA"/>
</dbReference>
<dbReference type="Proteomes" id="UP000324222">
    <property type="component" value="Unassembled WGS sequence"/>
</dbReference>
<evidence type="ECO:0000256" key="1">
    <source>
        <dbReference type="SAM" id="MobiDB-lite"/>
    </source>
</evidence>
<organism evidence="2 3">
    <name type="scientific">Portunus trituberculatus</name>
    <name type="common">Swimming crab</name>
    <name type="synonym">Neptunus trituberculatus</name>
    <dbReference type="NCBI Taxonomy" id="210409"/>
    <lineage>
        <taxon>Eukaryota</taxon>
        <taxon>Metazoa</taxon>
        <taxon>Ecdysozoa</taxon>
        <taxon>Arthropoda</taxon>
        <taxon>Crustacea</taxon>
        <taxon>Multicrustacea</taxon>
        <taxon>Malacostraca</taxon>
        <taxon>Eumalacostraca</taxon>
        <taxon>Eucarida</taxon>
        <taxon>Decapoda</taxon>
        <taxon>Pleocyemata</taxon>
        <taxon>Brachyura</taxon>
        <taxon>Eubrachyura</taxon>
        <taxon>Portunoidea</taxon>
        <taxon>Portunidae</taxon>
        <taxon>Portuninae</taxon>
        <taxon>Portunus</taxon>
    </lineage>
</organism>
<accession>A0A5B7IHW3</accession>
<feature type="region of interest" description="Disordered" evidence="1">
    <location>
        <begin position="21"/>
        <end position="49"/>
    </location>
</feature>
<evidence type="ECO:0000313" key="2">
    <source>
        <dbReference type="EMBL" id="MPC81147.1"/>
    </source>
</evidence>
<proteinExistence type="predicted"/>
<comment type="caution">
    <text evidence="2">The sequence shown here is derived from an EMBL/GenBank/DDBJ whole genome shotgun (WGS) entry which is preliminary data.</text>
</comment>
<sequence length="49" mass="5246">MHHGREGLLWAGVGGRMLWAGSSGREGGGEGAVQSQHAVPSVHLRKRRE</sequence>
<reference evidence="2 3" key="1">
    <citation type="submission" date="2019-05" db="EMBL/GenBank/DDBJ databases">
        <title>Another draft genome of Portunus trituberculatus and its Hox gene families provides insights of decapod evolution.</title>
        <authorList>
            <person name="Jeong J.-H."/>
            <person name="Song I."/>
            <person name="Kim S."/>
            <person name="Choi T."/>
            <person name="Kim D."/>
            <person name="Ryu S."/>
            <person name="Kim W."/>
        </authorList>
    </citation>
    <scope>NUCLEOTIDE SEQUENCE [LARGE SCALE GENOMIC DNA]</scope>
    <source>
        <tissue evidence="2">Muscle</tissue>
    </source>
</reference>
<gene>
    <name evidence="2" type="ORF">E2C01_075750</name>
</gene>
<protein>
    <submittedName>
        <fullName evidence="2">Uncharacterized protein</fullName>
    </submittedName>
</protein>
<dbReference type="AlphaFoldDB" id="A0A5B7IHW3"/>
<name>A0A5B7IHW3_PORTR</name>
<keyword evidence="3" id="KW-1185">Reference proteome</keyword>
<evidence type="ECO:0000313" key="3">
    <source>
        <dbReference type="Proteomes" id="UP000324222"/>
    </source>
</evidence>